<keyword evidence="1" id="KW-0812">Transmembrane</keyword>
<feature type="transmembrane region" description="Helical" evidence="1">
    <location>
        <begin position="291"/>
        <end position="309"/>
    </location>
</feature>
<feature type="transmembrane region" description="Helical" evidence="1">
    <location>
        <begin position="361"/>
        <end position="382"/>
    </location>
</feature>
<feature type="transmembrane region" description="Helical" evidence="1">
    <location>
        <begin position="80"/>
        <end position="99"/>
    </location>
</feature>
<feature type="transmembrane region" description="Helical" evidence="1">
    <location>
        <begin position="330"/>
        <end position="349"/>
    </location>
</feature>
<accession>A0A553FMS2</accession>
<evidence type="ECO:0000313" key="3">
    <source>
        <dbReference type="EMBL" id="TRX58554.1"/>
    </source>
</evidence>
<dbReference type="Pfam" id="PF04235">
    <property type="entry name" value="DUF418"/>
    <property type="match status" value="1"/>
</dbReference>
<evidence type="ECO:0000256" key="1">
    <source>
        <dbReference type="SAM" id="Phobius"/>
    </source>
</evidence>
<dbReference type="PANTHER" id="PTHR30590">
    <property type="entry name" value="INNER MEMBRANE PROTEIN"/>
    <property type="match status" value="1"/>
</dbReference>
<dbReference type="InterPro" id="IPR007349">
    <property type="entry name" value="DUF418"/>
</dbReference>
<dbReference type="AlphaFoldDB" id="A0A553FMS2"/>
<dbReference type="Proteomes" id="UP000320443">
    <property type="component" value="Unassembled WGS sequence"/>
</dbReference>
<feature type="transmembrane region" description="Helical" evidence="1">
    <location>
        <begin position="212"/>
        <end position="236"/>
    </location>
</feature>
<feature type="transmembrane region" description="Helical" evidence="1">
    <location>
        <begin position="23"/>
        <end position="42"/>
    </location>
</feature>
<feature type="transmembrane region" description="Helical" evidence="1">
    <location>
        <begin position="251"/>
        <end position="271"/>
    </location>
</feature>
<evidence type="ECO:0000313" key="4">
    <source>
        <dbReference type="Proteomes" id="UP000320443"/>
    </source>
</evidence>
<evidence type="ECO:0000259" key="2">
    <source>
        <dbReference type="Pfam" id="PF04235"/>
    </source>
</evidence>
<reference evidence="3 4" key="1">
    <citation type="submission" date="2019-07" db="EMBL/GenBank/DDBJ databases">
        <title>Draft genome of C. aurimucosum strain 2274.</title>
        <authorList>
            <person name="Pacheco L.G.C."/>
            <person name="Aguiar E.R.G.R."/>
            <person name="Santos C.S."/>
            <person name="Rocha D.J.P.G."/>
            <person name="Sant'Anna L.O."/>
            <person name="Mattos-Guaraldi A.L."/>
            <person name="Santos L.S."/>
        </authorList>
    </citation>
    <scope>NUCLEOTIDE SEQUENCE [LARGE SCALE GENOMIC DNA]</scope>
    <source>
        <strain evidence="3 4">2274</strain>
    </source>
</reference>
<gene>
    <name evidence="3" type="ORF">FNY97_12820</name>
</gene>
<name>A0A553FMS2_9CORY</name>
<sequence>MMLEKSKIGCMQEKRQRLIVPDLARGTALLGIAMANAVQSWVVNDWSIGPSSTVGGVRPGSTLNIFSAVFTAMVVRVRGLPMFCMLLGFGIGLIAASLHRKGYTDTESRRILVRRYGLLAVFGLAHGFVLFDGDIMLVYGLMGIALAWCFTLSTRMLRRIAYWFFGGYAVFAGSGALGAYCGYFSPLPSSRPMTRELVTFGDFFGRNVRGEIAALGQIPLMFVGLTGVFLIGYIWAREGVLASVSAHRRTLVTWVVIAGVVIVFVGLPWGLAAAGVLPIELEPVFFMLNQAFGFLTGPGILAVLALLTENLNNRVPGWAYAFVALGKRSMSGYIAQSILFIVLVTPAGFGLGADASVSGKLGIGLLVFVLTLLLAALLEAWGKPGPFEWAHRRLAYGPTGRIEPKSALGSA</sequence>
<organism evidence="3 4">
    <name type="scientific">Corynebacterium hiratae</name>
    <dbReference type="NCBI Taxonomy" id="3139423"/>
    <lineage>
        <taxon>Bacteria</taxon>
        <taxon>Bacillati</taxon>
        <taxon>Actinomycetota</taxon>
        <taxon>Actinomycetes</taxon>
        <taxon>Mycobacteriales</taxon>
        <taxon>Corynebacteriaceae</taxon>
        <taxon>Corynebacterium</taxon>
    </lineage>
</organism>
<dbReference type="PANTHER" id="PTHR30590:SF2">
    <property type="entry name" value="INNER MEMBRANE PROTEIN"/>
    <property type="match status" value="1"/>
</dbReference>
<comment type="caution">
    <text evidence="3">The sequence shown here is derived from an EMBL/GenBank/DDBJ whole genome shotgun (WGS) entry which is preliminary data.</text>
</comment>
<proteinExistence type="predicted"/>
<keyword evidence="1" id="KW-1133">Transmembrane helix</keyword>
<feature type="transmembrane region" description="Helical" evidence="1">
    <location>
        <begin position="160"/>
        <end position="185"/>
    </location>
</feature>
<protein>
    <submittedName>
        <fullName evidence="3">DUF418 domain-containing protein</fullName>
    </submittedName>
</protein>
<dbReference type="InterPro" id="IPR052529">
    <property type="entry name" value="Bact_Transport_Assoc"/>
</dbReference>
<feature type="domain" description="DUF418" evidence="2">
    <location>
        <begin position="236"/>
        <end position="397"/>
    </location>
</feature>
<feature type="transmembrane region" description="Helical" evidence="1">
    <location>
        <begin position="135"/>
        <end position="153"/>
    </location>
</feature>
<keyword evidence="1" id="KW-0472">Membrane</keyword>
<feature type="transmembrane region" description="Helical" evidence="1">
    <location>
        <begin position="111"/>
        <end position="129"/>
    </location>
</feature>
<keyword evidence="4" id="KW-1185">Reference proteome</keyword>
<dbReference type="EMBL" id="VKDK01000033">
    <property type="protein sequence ID" value="TRX58554.1"/>
    <property type="molecule type" value="Genomic_DNA"/>
</dbReference>